<proteinExistence type="predicted"/>
<gene>
    <name evidence="2" type="ORF">Zmor_008984</name>
</gene>
<accession>A0AA38HJF6</accession>
<feature type="compositionally biased region" description="Polar residues" evidence="1">
    <location>
        <begin position="152"/>
        <end position="162"/>
    </location>
</feature>
<dbReference type="Proteomes" id="UP001168821">
    <property type="component" value="Unassembled WGS sequence"/>
</dbReference>
<reference evidence="2" key="1">
    <citation type="journal article" date="2023" name="G3 (Bethesda)">
        <title>Whole genome assemblies of Zophobas morio and Tenebrio molitor.</title>
        <authorList>
            <person name="Kaur S."/>
            <person name="Stinson S.A."/>
            <person name="diCenzo G.C."/>
        </authorList>
    </citation>
    <scope>NUCLEOTIDE SEQUENCE</scope>
    <source>
        <strain evidence="2">QUZm001</strain>
    </source>
</reference>
<name>A0AA38HJF6_9CUCU</name>
<evidence type="ECO:0000313" key="3">
    <source>
        <dbReference type="Proteomes" id="UP001168821"/>
    </source>
</evidence>
<evidence type="ECO:0000256" key="1">
    <source>
        <dbReference type="SAM" id="MobiDB-lite"/>
    </source>
</evidence>
<sequence length="182" mass="20819">MGSYYDNDVDDLNVFAGDDAYLDNFIPSPVKVNYDTYNDALPVQPQQPNYQPNYQQPQYQYQQPQMQAPTNLEESDFPSSKFGDISVEAARAEFKRETSITPFGANGKTMEILGQNQSENNIVEQPEAVAKKSKKQDFAYDGQITLDELMEDSNNYNDNQPSVPEYDSPLKRRLPKNNMEYD</sequence>
<evidence type="ECO:0000313" key="2">
    <source>
        <dbReference type="EMBL" id="KAJ3616865.1"/>
    </source>
</evidence>
<organism evidence="2 3">
    <name type="scientific">Zophobas morio</name>
    <dbReference type="NCBI Taxonomy" id="2755281"/>
    <lineage>
        <taxon>Eukaryota</taxon>
        <taxon>Metazoa</taxon>
        <taxon>Ecdysozoa</taxon>
        <taxon>Arthropoda</taxon>
        <taxon>Hexapoda</taxon>
        <taxon>Insecta</taxon>
        <taxon>Pterygota</taxon>
        <taxon>Neoptera</taxon>
        <taxon>Endopterygota</taxon>
        <taxon>Coleoptera</taxon>
        <taxon>Polyphaga</taxon>
        <taxon>Cucujiformia</taxon>
        <taxon>Tenebrionidae</taxon>
        <taxon>Zophobas</taxon>
    </lineage>
</organism>
<dbReference type="EMBL" id="JALNTZ010002725">
    <property type="protein sequence ID" value="KAJ3616865.1"/>
    <property type="molecule type" value="Genomic_DNA"/>
</dbReference>
<comment type="caution">
    <text evidence="2">The sequence shown here is derived from an EMBL/GenBank/DDBJ whole genome shotgun (WGS) entry which is preliminary data.</text>
</comment>
<protein>
    <submittedName>
        <fullName evidence="2">Uncharacterized protein</fullName>
    </submittedName>
</protein>
<feature type="region of interest" description="Disordered" evidence="1">
    <location>
        <begin position="151"/>
        <end position="182"/>
    </location>
</feature>
<keyword evidence="3" id="KW-1185">Reference proteome</keyword>
<dbReference type="AlphaFoldDB" id="A0AA38HJF6"/>